<dbReference type="Proteomes" id="UP001595975">
    <property type="component" value="Unassembled WGS sequence"/>
</dbReference>
<organism evidence="1 2">
    <name type="scientific">Kitasatospora misakiensis</name>
    <dbReference type="NCBI Taxonomy" id="67330"/>
    <lineage>
        <taxon>Bacteria</taxon>
        <taxon>Bacillati</taxon>
        <taxon>Actinomycetota</taxon>
        <taxon>Actinomycetes</taxon>
        <taxon>Kitasatosporales</taxon>
        <taxon>Streptomycetaceae</taxon>
        <taxon>Kitasatospora</taxon>
    </lineage>
</organism>
<dbReference type="EMBL" id="JBHSOF010000027">
    <property type="protein sequence ID" value="MFC5665398.1"/>
    <property type="molecule type" value="Genomic_DNA"/>
</dbReference>
<sequence>MRSGDFPVAEHAHGHMIKLPVWHREQDLELAGQYVRAAVEISENHKELL</sequence>
<protein>
    <submittedName>
        <fullName evidence="1">Uncharacterized protein</fullName>
    </submittedName>
</protein>
<gene>
    <name evidence="1" type="ORF">ACFP3U_20750</name>
</gene>
<keyword evidence="2" id="KW-1185">Reference proteome</keyword>
<proteinExistence type="predicted"/>
<name>A0ABW0X4C3_9ACTN</name>
<reference evidence="2" key="1">
    <citation type="journal article" date="2019" name="Int. J. Syst. Evol. Microbiol.">
        <title>The Global Catalogue of Microorganisms (GCM) 10K type strain sequencing project: providing services to taxonomists for standard genome sequencing and annotation.</title>
        <authorList>
            <consortium name="The Broad Institute Genomics Platform"/>
            <consortium name="The Broad Institute Genome Sequencing Center for Infectious Disease"/>
            <person name="Wu L."/>
            <person name="Ma J."/>
        </authorList>
    </citation>
    <scope>NUCLEOTIDE SEQUENCE [LARGE SCALE GENOMIC DNA]</scope>
    <source>
        <strain evidence="2">CGMCC 4.1437</strain>
    </source>
</reference>
<comment type="caution">
    <text evidence="1">The sequence shown here is derived from an EMBL/GenBank/DDBJ whole genome shotgun (WGS) entry which is preliminary data.</text>
</comment>
<accession>A0ABW0X4C3</accession>
<evidence type="ECO:0000313" key="2">
    <source>
        <dbReference type="Proteomes" id="UP001595975"/>
    </source>
</evidence>
<evidence type="ECO:0000313" key="1">
    <source>
        <dbReference type="EMBL" id="MFC5665398.1"/>
    </source>
</evidence>
<dbReference type="RefSeq" id="WP_380227090.1">
    <property type="nucleotide sequence ID" value="NZ_JBHSOF010000027.1"/>
</dbReference>